<comment type="caution">
    <text evidence="2">The sequence shown here is derived from an EMBL/GenBank/DDBJ whole genome shotgun (WGS) entry which is preliminary data.</text>
</comment>
<name>A0ABR6XUS6_9BURK</name>
<keyword evidence="1" id="KW-0472">Membrane</keyword>
<keyword evidence="1" id="KW-0812">Transmembrane</keyword>
<evidence type="ECO:0000313" key="2">
    <source>
        <dbReference type="EMBL" id="MBC3833196.1"/>
    </source>
</evidence>
<evidence type="ECO:0000256" key="1">
    <source>
        <dbReference type="SAM" id="Phobius"/>
    </source>
</evidence>
<protein>
    <submittedName>
        <fullName evidence="2">Uncharacterized protein</fullName>
    </submittedName>
</protein>
<evidence type="ECO:0000313" key="3">
    <source>
        <dbReference type="Proteomes" id="UP000643610"/>
    </source>
</evidence>
<dbReference type="EMBL" id="JACOFU010000008">
    <property type="protein sequence ID" value="MBC3833196.1"/>
    <property type="molecule type" value="Genomic_DNA"/>
</dbReference>
<keyword evidence="1" id="KW-1133">Transmembrane helix</keyword>
<gene>
    <name evidence="2" type="ORF">H8K33_16930</name>
</gene>
<dbReference type="Proteomes" id="UP000643610">
    <property type="component" value="Unassembled WGS sequence"/>
</dbReference>
<keyword evidence="3" id="KW-1185">Reference proteome</keyword>
<proteinExistence type="predicted"/>
<feature type="transmembrane region" description="Helical" evidence="1">
    <location>
        <begin position="18"/>
        <end position="35"/>
    </location>
</feature>
<organism evidence="2 3">
    <name type="scientific">Undibacterium amnicola</name>
    <dbReference type="NCBI Taxonomy" id="1834038"/>
    <lineage>
        <taxon>Bacteria</taxon>
        <taxon>Pseudomonadati</taxon>
        <taxon>Pseudomonadota</taxon>
        <taxon>Betaproteobacteria</taxon>
        <taxon>Burkholderiales</taxon>
        <taxon>Oxalobacteraceae</taxon>
        <taxon>Undibacterium</taxon>
    </lineage>
</organism>
<reference evidence="2 3" key="1">
    <citation type="submission" date="2020-08" db="EMBL/GenBank/DDBJ databases">
        <title>Novel species isolated from subtropical streams in China.</title>
        <authorList>
            <person name="Lu H."/>
        </authorList>
    </citation>
    <scope>NUCLEOTIDE SEQUENCE [LARGE SCALE GENOMIC DNA]</scope>
    <source>
        <strain evidence="2 3">KCTC 52442</strain>
    </source>
</reference>
<dbReference type="RefSeq" id="WP_186892244.1">
    <property type="nucleotide sequence ID" value="NZ_JACOFU010000008.1"/>
</dbReference>
<sequence length="80" mass="8998">MKKISQLRGLLRQIIERFATLILGIMCLVLVFHYWSGTGNQQAKSTAPVKMLIVMEGEKLIIIKKAPLIRSSMMQKLGLA</sequence>
<accession>A0ABR6XUS6</accession>